<organism evidence="3 4">
    <name type="scientific">Araneus ventricosus</name>
    <name type="common">Orbweaver spider</name>
    <name type="synonym">Epeira ventricosa</name>
    <dbReference type="NCBI Taxonomy" id="182803"/>
    <lineage>
        <taxon>Eukaryota</taxon>
        <taxon>Metazoa</taxon>
        <taxon>Ecdysozoa</taxon>
        <taxon>Arthropoda</taxon>
        <taxon>Chelicerata</taxon>
        <taxon>Arachnida</taxon>
        <taxon>Araneae</taxon>
        <taxon>Araneomorphae</taxon>
        <taxon>Entelegynae</taxon>
        <taxon>Araneoidea</taxon>
        <taxon>Araneidae</taxon>
        <taxon>Araneus</taxon>
    </lineage>
</organism>
<keyword evidence="2" id="KW-0560">Oxidoreductase</keyword>
<dbReference type="PANTHER" id="PTHR24305:SF166">
    <property type="entry name" value="CYTOCHROME P450 12A4, MITOCHONDRIAL-RELATED"/>
    <property type="match status" value="1"/>
</dbReference>
<evidence type="ECO:0000256" key="1">
    <source>
        <dbReference type="ARBA" id="ARBA00010617"/>
    </source>
</evidence>
<keyword evidence="2" id="KW-0503">Monooxygenase</keyword>
<dbReference type="InterPro" id="IPR036396">
    <property type="entry name" value="Cyt_P450_sf"/>
</dbReference>
<dbReference type="SUPFAM" id="SSF48264">
    <property type="entry name" value="Cytochrome P450"/>
    <property type="match status" value="1"/>
</dbReference>
<dbReference type="PRINTS" id="PR00463">
    <property type="entry name" value="EP450I"/>
</dbReference>
<accession>A0A4Y2KEK0</accession>
<comment type="caution">
    <text evidence="3">The sequence shown here is derived from an EMBL/GenBank/DDBJ whole genome shotgun (WGS) entry which is preliminary data.</text>
</comment>
<dbReference type="Pfam" id="PF00067">
    <property type="entry name" value="p450"/>
    <property type="match status" value="1"/>
</dbReference>
<dbReference type="GO" id="GO:0004497">
    <property type="term" value="F:monooxygenase activity"/>
    <property type="evidence" value="ECO:0007669"/>
    <property type="project" value="UniProtKB-KW"/>
</dbReference>
<dbReference type="OrthoDB" id="6499032at2759"/>
<dbReference type="GO" id="GO:0005506">
    <property type="term" value="F:iron ion binding"/>
    <property type="evidence" value="ECO:0007669"/>
    <property type="project" value="InterPro"/>
</dbReference>
<dbReference type="PANTHER" id="PTHR24305">
    <property type="entry name" value="CYTOCHROME P450"/>
    <property type="match status" value="1"/>
</dbReference>
<gene>
    <name evidence="3" type="ORF">AVEN_257796_1</name>
</gene>
<dbReference type="Proteomes" id="UP000499080">
    <property type="component" value="Unassembled WGS sequence"/>
</dbReference>
<dbReference type="InterPro" id="IPR001128">
    <property type="entry name" value="Cyt_P450"/>
</dbReference>
<dbReference type="Gene3D" id="1.10.630.10">
    <property type="entry name" value="Cytochrome P450"/>
    <property type="match status" value="1"/>
</dbReference>
<reference evidence="3 4" key="1">
    <citation type="journal article" date="2019" name="Sci. Rep.">
        <title>Orb-weaving spider Araneus ventricosus genome elucidates the spidroin gene catalogue.</title>
        <authorList>
            <person name="Kono N."/>
            <person name="Nakamura H."/>
            <person name="Ohtoshi R."/>
            <person name="Moran D.A.P."/>
            <person name="Shinohara A."/>
            <person name="Yoshida Y."/>
            <person name="Fujiwara M."/>
            <person name="Mori M."/>
            <person name="Tomita M."/>
            <person name="Arakawa K."/>
        </authorList>
    </citation>
    <scope>NUCLEOTIDE SEQUENCE [LARGE SCALE GENOMIC DNA]</scope>
</reference>
<evidence type="ECO:0000256" key="2">
    <source>
        <dbReference type="ARBA" id="ARBA00023033"/>
    </source>
</evidence>
<name>A0A4Y2KEK0_ARAVE</name>
<dbReference type="GO" id="GO:0016705">
    <property type="term" value="F:oxidoreductase activity, acting on paired donors, with incorporation or reduction of molecular oxygen"/>
    <property type="evidence" value="ECO:0007669"/>
    <property type="project" value="InterPro"/>
</dbReference>
<dbReference type="GO" id="GO:0020037">
    <property type="term" value="F:heme binding"/>
    <property type="evidence" value="ECO:0007669"/>
    <property type="project" value="InterPro"/>
</dbReference>
<dbReference type="InterPro" id="IPR002401">
    <property type="entry name" value="Cyt_P450_E_grp-I"/>
</dbReference>
<protein>
    <submittedName>
        <fullName evidence="3">Uncharacterized protein</fullName>
    </submittedName>
</protein>
<dbReference type="InterPro" id="IPR050121">
    <property type="entry name" value="Cytochrome_P450_monoxygenase"/>
</dbReference>
<proteinExistence type="inferred from homology"/>
<sequence>MNGITDEEILANSFIFLVAGFETTANALSFAIDLLIKHPDVQERLYQEIAEARNDEYDTVQSKFSIVILTSRFEAKRGYYGTDLVILNRSQTKRTTPELASPPHISAPH</sequence>
<keyword evidence="4" id="KW-1185">Reference proteome</keyword>
<evidence type="ECO:0000313" key="4">
    <source>
        <dbReference type="Proteomes" id="UP000499080"/>
    </source>
</evidence>
<dbReference type="EMBL" id="BGPR01004513">
    <property type="protein sequence ID" value="GBN00399.1"/>
    <property type="molecule type" value="Genomic_DNA"/>
</dbReference>
<evidence type="ECO:0000313" key="3">
    <source>
        <dbReference type="EMBL" id="GBN00399.1"/>
    </source>
</evidence>
<comment type="similarity">
    <text evidence="1">Belongs to the cytochrome P450 family.</text>
</comment>
<dbReference type="AlphaFoldDB" id="A0A4Y2KEK0"/>